<dbReference type="GO" id="GO:0005634">
    <property type="term" value="C:nucleus"/>
    <property type="evidence" value="ECO:0007669"/>
    <property type="project" value="UniProtKB-SubCell"/>
</dbReference>
<comment type="caution">
    <text evidence="5">The sequence shown here is derived from an EMBL/GenBank/DDBJ whole genome shotgun (WGS) entry which is preliminary data.</text>
</comment>
<protein>
    <recommendedName>
        <fullName evidence="7">Metadherin</fullName>
    </recommendedName>
</protein>
<feature type="compositionally biased region" description="Polar residues" evidence="3">
    <location>
        <begin position="207"/>
        <end position="236"/>
    </location>
</feature>
<dbReference type="PANTHER" id="PTHR23251">
    <property type="entry name" value="LYSINE-RICH CEACAM1 CO-ISOLATED PROTEIN LYRIC PROTEIN"/>
    <property type="match status" value="1"/>
</dbReference>
<evidence type="ECO:0000256" key="1">
    <source>
        <dbReference type="ARBA" id="ARBA00004123"/>
    </source>
</evidence>
<gene>
    <name evidence="5" type="ORF">WMY93_019891</name>
</gene>
<sequence>MAGDIRGFALEQAEFISSRLKELLSSGEGYVRTHFGLDLGLRAEQFPPWVMLFTAAAGLLMLAASCAAVCGGLLGGKKRRSVATTSQGSTEPHKAALTKNNNKSEELRKKNKKKLTEKVPVAQAATQAKKNKKKPKLDVRPIPQTSTAEGKEQDDGAWETKVSNREKRQLRKKERGPDDPGSPGGLVVLRAPVEGLRGKTTKKNKNQDSQLSKSTGKGDSSGAASTWSEDALNSNAGWTEMSLKISSKMGPMEGQKWSTISSTQPWTQETQAAWSGIESRMKNDLNPVSFSMLGLSTTEPNANSVEQWTNQAPEDEWSGFNGMTPVDPSSDWNAPVEHWGNYEAPPAVEPSDFPLKGQPDIIKLSDDEKETENLCDGAAKSKKKRRKKKKTEEESASVAQMMSSVLKHQELSMQASHKPSISPAQKKPEQMADSLKLTQKKKVRRDT</sequence>
<keyword evidence="2" id="KW-0539">Nucleus</keyword>
<dbReference type="Proteomes" id="UP001460270">
    <property type="component" value="Unassembled WGS sequence"/>
</dbReference>
<evidence type="ECO:0008006" key="7">
    <source>
        <dbReference type="Google" id="ProtNLM"/>
    </source>
</evidence>
<reference evidence="6" key="1">
    <citation type="submission" date="2024-04" db="EMBL/GenBank/DDBJ databases">
        <title>Salinicola lusitanus LLJ914,a marine bacterium isolated from the Okinawa Trough.</title>
        <authorList>
            <person name="Li J."/>
        </authorList>
    </citation>
    <scope>NUCLEOTIDE SEQUENCE [LARGE SCALE GENOMIC DNA]</scope>
</reference>
<evidence type="ECO:0000256" key="3">
    <source>
        <dbReference type="SAM" id="MobiDB-lite"/>
    </source>
</evidence>
<keyword evidence="6" id="KW-1185">Reference proteome</keyword>
<evidence type="ECO:0000313" key="6">
    <source>
        <dbReference type="Proteomes" id="UP001460270"/>
    </source>
</evidence>
<dbReference type="GO" id="GO:0043066">
    <property type="term" value="P:negative regulation of apoptotic process"/>
    <property type="evidence" value="ECO:0007669"/>
    <property type="project" value="InterPro"/>
</dbReference>
<dbReference type="InterPro" id="IPR031402">
    <property type="entry name" value="LYRIC"/>
</dbReference>
<keyword evidence="4" id="KW-0472">Membrane</keyword>
<comment type="subcellular location">
    <subcellularLocation>
        <location evidence="1">Nucleus</location>
    </subcellularLocation>
</comment>
<proteinExistence type="predicted"/>
<dbReference type="AlphaFoldDB" id="A0AAW0NGN6"/>
<dbReference type="GO" id="GO:0045766">
    <property type="term" value="P:positive regulation of angiogenesis"/>
    <property type="evidence" value="ECO:0007669"/>
    <property type="project" value="InterPro"/>
</dbReference>
<evidence type="ECO:0000256" key="2">
    <source>
        <dbReference type="ARBA" id="ARBA00023242"/>
    </source>
</evidence>
<feature type="region of interest" description="Disordered" evidence="3">
    <location>
        <begin position="314"/>
        <end position="447"/>
    </location>
</feature>
<dbReference type="PANTHER" id="PTHR23251:SF0">
    <property type="entry name" value="PROTEIN LYRIC"/>
    <property type="match status" value="1"/>
</dbReference>
<dbReference type="Pfam" id="PF15686">
    <property type="entry name" value="LYRIC"/>
    <property type="match status" value="2"/>
</dbReference>
<evidence type="ECO:0000313" key="5">
    <source>
        <dbReference type="EMBL" id="KAK7899038.1"/>
    </source>
</evidence>
<dbReference type="GO" id="GO:0006357">
    <property type="term" value="P:regulation of transcription by RNA polymerase II"/>
    <property type="evidence" value="ECO:0007669"/>
    <property type="project" value="TreeGrafter"/>
</dbReference>
<feature type="compositionally biased region" description="Polar residues" evidence="3">
    <location>
        <begin position="256"/>
        <end position="270"/>
    </location>
</feature>
<dbReference type="InterPro" id="IPR052305">
    <property type="entry name" value="TransReg_TumorExp"/>
</dbReference>
<evidence type="ECO:0000256" key="4">
    <source>
        <dbReference type="SAM" id="Phobius"/>
    </source>
</evidence>
<feature type="transmembrane region" description="Helical" evidence="4">
    <location>
        <begin position="49"/>
        <end position="74"/>
    </location>
</feature>
<organism evidence="5 6">
    <name type="scientific">Mugilogobius chulae</name>
    <name type="common">yellowstripe goby</name>
    <dbReference type="NCBI Taxonomy" id="88201"/>
    <lineage>
        <taxon>Eukaryota</taxon>
        <taxon>Metazoa</taxon>
        <taxon>Chordata</taxon>
        <taxon>Craniata</taxon>
        <taxon>Vertebrata</taxon>
        <taxon>Euteleostomi</taxon>
        <taxon>Actinopterygii</taxon>
        <taxon>Neopterygii</taxon>
        <taxon>Teleostei</taxon>
        <taxon>Neoteleostei</taxon>
        <taxon>Acanthomorphata</taxon>
        <taxon>Gobiaria</taxon>
        <taxon>Gobiiformes</taxon>
        <taxon>Gobioidei</taxon>
        <taxon>Gobiidae</taxon>
        <taxon>Gobionellinae</taxon>
        <taxon>Mugilogobius</taxon>
    </lineage>
</organism>
<feature type="compositionally biased region" description="Basic residues" evidence="3">
    <location>
        <begin position="438"/>
        <end position="447"/>
    </location>
</feature>
<feature type="compositionally biased region" description="Basic residues" evidence="3">
    <location>
        <begin position="380"/>
        <end position="389"/>
    </location>
</feature>
<dbReference type="GO" id="GO:0043123">
    <property type="term" value="P:positive regulation of canonical NF-kappaB signal transduction"/>
    <property type="evidence" value="ECO:0007669"/>
    <property type="project" value="InterPro"/>
</dbReference>
<feature type="compositionally biased region" description="Polar residues" evidence="3">
    <location>
        <begin position="411"/>
        <end position="423"/>
    </location>
</feature>
<dbReference type="GO" id="GO:0003712">
    <property type="term" value="F:transcription coregulator activity"/>
    <property type="evidence" value="ECO:0007669"/>
    <property type="project" value="TreeGrafter"/>
</dbReference>
<keyword evidence="4" id="KW-1133">Transmembrane helix</keyword>
<name>A0AAW0NGN6_9GOBI</name>
<feature type="region of interest" description="Disordered" evidence="3">
    <location>
        <begin position="249"/>
        <end position="270"/>
    </location>
</feature>
<accession>A0AAW0NGN6</accession>
<feature type="region of interest" description="Disordered" evidence="3">
    <location>
        <begin position="83"/>
        <end position="236"/>
    </location>
</feature>
<keyword evidence="4" id="KW-0812">Transmembrane</keyword>
<dbReference type="EMBL" id="JBBPFD010000014">
    <property type="protein sequence ID" value="KAK7899038.1"/>
    <property type="molecule type" value="Genomic_DNA"/>
</dbReference>